<dbReference type="InterPro" id="IPR008984">
    <property type="entry name" value="SMAD_FHA_dom_sf"/>
</dbReference>
<dbReference type="Pfam" id="PF00498">
    <property type="entry name" value="FHA"/>
    <property type="match status" value="1"/>
</dbReference>
<dbReference type="CDD" id="cd00060">
    <property type="entry name" value="FHA"/>
    <property type="match status" value="1"/>
</dbReference>
<organism evidence="3">
    <name type="scientific">uncultured Solirubrobacteraceae bacterium</name>
    <dbReference type="NCBI Taxonomy" id="1162706"/>
    <lineage>
        <taxon>Bacteria</taxon>
        <taxon>Bacillati</taxon>
        <taxon>Actinomycetota</taxon>
        <taxon>Thermoleophilia</taxon>
        <taxon>Solirubrobacterales</taxon>
        <taxon>Solirubrobacteraceae</taxon>
        <taxon>environmental samples</taxon>
    </lineage>
</organism>
<reference evidence="3" key="1">
    <citation type="submission" date="2020-02" db="EMBL/GenBank/DDBJ databases">
        <authorList>
            <person name="Meier V. D."/>
        </authorList>
    </citation>
    <scope>NUCLEOTIDE SEQUENCE</scope>
    <source>
        <strain evidence="3">AVDCRST_MAG85</strain>
    </source>
</reference>
<evidence type="ECO:0000259" key="2">
    <source>
        <dbReference type="PROSITE" id="PS50006"/>
    </source>
</evidence>
<name>A0A6J4U3I6_9ACTN</name>
<evidence type="ECO:0000313" key="3">
    <source>
        <dbReference type="EMBL" id="CAA9537159.1"/>
    </source>
</evidence>
<dbReference type="EMBL" id="CADCVT010000482">
    <property type="protein sequence ID" value="CAA9537159.1"/>
    <property type="molecule type" value="Genomic_DNA"/>
</dbReference>
<proteinExistence type="predicted"/>
<dbReference type="InterPro" id="IPR050923">
    <property type="entry name" value="Cell_Proc_Reg/RNA_Proc"/>
</dbReference>
<dbReference type="Gene3D" id="2.60.200.20">
    <property type="match status" value="1"/>
</dbReference>
<keyword evidence="1" id="KW-0597">Phosphoprotein</keyword>
<dbReference type="PANTHER" id="PTHR23308">
    <property type="entry name" value="NUCLEAR INHIBITOR OF PROTEIN PHOSPHATASE-1"/>
    <property type="match status" value="1"/>
</dbReference>
<protein>
    <submittedName>
        <fullName evidence="3">FHA domain containing protein</fullName>
    </submittedName>
</protein>
<dbReference type="AlphaFoldDB" id="A0A6J4U3I6"/>
<feature type="domain" description="FHA" evidence="2">
    <location>
        <begin position="30"/>
        <end position="79"/>
    </location>
</feature>
<dbReference type="InterPro" id="IPR000253">
    <property type="entry name" value="FHA_dom"/>
</dbReference>
<accession>A0A6J4U3I6</accession>
<dbReference type="PROSITE" id="PS50006">
    <property type="entry name" value="FHA_DOMAIN"/>
    <property type="match status" value="1"/>
</dbReference>
<evidence type="ECO:0000256" key="1">
    <source>
        <dbReference type="ARBA" id="ARBA00022553"/>
    </source>
</evidence>
<sequence length="109" mass="11524">MNRLGIASTIPSAMHLIVDGKQVALAEGTTRIGRSPTADICLEDASVSRRHAIVLREGDSVRVLDDRSLNGVFVNGERVTAKVLEDGDVLALGRNELTFGAPATRSLAA</sequence>
<dbReference type="SUPFAM" id="SSF49879">
    <property type="entry name" value="SMAD/FHA domain"/>
    <property type="match status" value="1"/>
</dbReference>
<dbReference type="SMART" id="SM00240">
    <property type="entry name" value="FHA"/>
    <property type="match status" value="1"/>
</dbReference>
<gene>
    <name evidence="3" type="ORF">AVDCRST_MAG85-4239</name>
</gene>